<dbReference type="EMBL" id="UGHR01000001">
    <property type="protein sequence ID" value="STQ91206.1"/>
    <property type="molecule type" value="Genomic_DNA"/>
</dbReference>
<evidence type="ECO:0000313" key="2">
    <source>
        <dbReference type="EMBL" id="TCU88723.1"/>
    </source>
</evidence>
<dbReference type="InterPro" id="IPR010994">
    <property type="entry name" value="RuvA_2-like"/>
</dbReference>
<organism evidence="1 3">
    <name type="scientific">Iodobacter fluviatilis</name>
    <dbReference type="NCBI Taxonomy" id="537"/>
    <lineage>
        <taxon>Bacteria</taxon>
        <taxon>Pseudomonadati</taxon>
        <taxon>Pseudomonadota</taxon>
        <taxon>Betaproteobacteria</taxon>
        <taxon>Neisseriales</taxon>
        <taxon>Chitinibacteraceae</taxon>
        <taxon>Iodobacter</taxon>
    </lineage>
</organism>
<dbReference type="Gene3D" id="1.10.150.320">
    <property type="entry name" value="Photosystem II 12 kDa extrinsic protein"/>
    <property type="match status" value="1"/>
</dbReference>
<dbReference type="Proteomes" id="UP000255108">
    <property type="component" value="Unassembled WGS sequence"/>
</dbReference>
<name>A0A377Q7G8_9NEIS</name>
<dbReference type="EMBL" id="SMBT01000003">
    <property type="protein sequence ID" value="TCU88723.1"/>
    <property type="molecule type" value="Genomic_DNA"/>
</dbReference>
<dbReference type="SUPFAM" id="SSF47781">
    <property type="entry name" value="RuvA domain 2-like"/>
    <property type="match status" value="1"/>
</dbReference>
<accession>A0A377Q7G8</accession>
<gene>
    <name evidence="2" type="ORF">EV682_103307</name>
    <name evidence="1" type="ORF">NCTC11159_02278</name>
</gene>
<reference evidence="1 3" key="1">
    <citation type="submission" date="2018-06" db="EMBL/GenBank/DDBJ databases">
        <authorList>
            <consortium name="Pathogen Informatics"/>
            <person name="Doyle S."/>
        </authorList>
    </citation>
    <scope>NUCLEOTIDE SEQUENCE [LARGE SCALE GENOMIC DNA]</scope>
    <source>
        <strain evidence="1 3">NCTC11159</strain>
    </source>
</reference>
<keyword evidence="4" id="KW-1185">Reference proteome</keyword>
<dbReference type="AlphaFoldDB" id="A0A377Q7G8"/>
<proteinExistence type="predicted"/>
<sequence>MDQQFFNRATQEELEALPCVGHPLALAIIEYRSRGQALYANFQAETDQRPYTPSPWTLENITYAGAEADVLEARAMTTNSYERAEFDKAYRWAVVSHQIYGFNRRRLACISGQTKRMQAMGKRSPLSFILDRPELPVFHLPK</sequence>
<dbReference type="Proteomes" id="UP000295794">
    <property type="component" value="Unassembled WGS sequence"/>
</dbReference>
<protein>
    <submittedName>
        <fullName evidence="1">Uncharacterized protein</fullName>
    </submittedName>
</protein>
<reference evidence="2 4" key="2">
    <citation type="submission" date="2019-03" db="EMBL/GenBank/DDBJ databases">
        <title>Genomic Encyclopedia of Type Strains, Phase IV (KMG-IV): sequencing the most valuable type-strain genomes for metagenomic binning, comparative biology and taxonomic classification.</title>
        <authorList>
            <person name="Goeker M."/>
        </authorList>
    </citation>
    <scope>NUCLEOTIDE SEQUENCE [LARGE SCALE GENOMIC DNA]</scope>
    <source>
        <strain evidence="2 4">DSM 3764</strain>
    </source>
</reference>
<evidence type="ECO:0000313" key="1">
    <source>
        <dbReference type="EMBL" id="STQ91206.1"/>
    </source>
</evidence>
<evidence type="ECO:0000313" key="4">
    <source>
        <dbReference type="Proteomes" id="UP000295794"/>
    </source>
</evidence>
<evidence type="ECO:0000313" key="3">
    <source>
        <dbReference type="Proteomes" id="UP000255108"/>
    </source>
</evidence>